<dbReference type="EMBL" id="QKWP01000625">
    <property type="protein sequence ID" value="RIB17172.1"/>
    <property type="molecule type" value="Genomic_DNA"/>
</dbReference>
<feature type="compositionally biased region" description="Basic and acidic residues" evidence="1">
    <location>
        <begin position="77"/>
        <end position="90"/>
    </location>
</feature>
<dbReference type="Proteomes" id="UP000266673">
    <property type="component" value="Unassembled WGS sequence"/>
</dbReference>
<dbReference type="AlphaFoldDB" id="A0A397V555"/>
<name>A0A397V555_9GLOM</name>
<gene>
    <name evidence="2" type="ORF">C2G38_2188057</name>
</gene>
<evidence type="ECO:0000313" key="3">
    <source>
        <dbReference type="Proteomes" id="UP000266673"/>
    </source>
</evidence>
<evidence type="ECO:0000313" key="2">
    <source>
        <dbReference type="EMBL" id="RIB17172.1"/>
    </source>
</evidence>
<evidence type="ECO:0000256" key="1">
    <source>
        <dbReference type="SAM" id="MobiDB-lite"/>
    </source>
</evidence>
<keyword evidence="3" id="KW-1185">Reference proteome</keyword>
<organism evidence="2 3">
    <name type="scientific">Gigaspora rosea</name>
    <dbReference type="NCBI Taxonomy" id="44941"/>
    <lineage>
        <taxon>Eukaryota</taxon>
        <taxon>Fungi</taxon>
        <taxon>Fungi incertae sedis</taxon>
        <taxon>Mucoromycota</taxon>
        <taxon>Glomeromycotina</taxon>
        <taxon>Glomeromycetes</taxon>
        <taxon>Diversisporales</taxon>
        <taxon>Gigasporaceae</taxon>
        <taxon>Gigaspora</taxon>
    </lineage>
</organism>
<accession>A0A397V555</accession>
<comment type="caution">
    <text evidence="2">The sequence shown here is derived from an EMBL/GenBank/DDBJ whole genome shotgun (WGS) entry which is preliminary data.</text>
</comment>
<protein>
    <submittedName>
        <fullName evidence="2">Uncharacterized protein</fullName>
    </submittedName>
</protein>
<sequence length="139" mass="15898">MEYFTNSNPPKWCFINYYKFKISDKPNFTTLAPRGPEDYNQPVKESHKNSEENDMLLDPVLYMLFKNSTVSTTRTDSLSRHTKSDNKPPIDRSNSSSSASGNTKSEIRQCQVKNYSQLDIKKLTNGTGSQEFANLTEIQ</sequence>
<proteinExistence type="predicted"/>
<feature type="region of interest" description="Disordered" evidence="1">
    <location>
        <begin position="29"/>
        <end position="52"/>
    </location>
</feature>
<reference evidence="2 3" key="1">
    <citation type="submission" date="2018-06" db="EMBL/GenBank/DDBJ databases">
        <title>Comparative genomics reveals the genomic features of Rhizophagus irregularis, R. cerebriforme, R. diaphanum and Gigaspora rosea, and their symbiotic lifestyle signature.</title>
        <authorList>
            <person name="Morin E."/>
            <person name="San Clemente H."/>
            <person name="Chen E.C.H."/>
            <person name="De La Providencia I."/>
            <person name="Hainaut M."/>
            <person name="Kuo A."/>
            <person name="Kohler A."/>
            <person name="Murat C."/>
            <person name="Tang N."/>
            <person name="Roy S."/>
            <person name="Loubradou J."/>
            <person name="Henrissat B."/>
            <person name="Grigoriev I.V."/>
            <person name="Corradi N."/>
            <person name="Roux C."/>
            <person name="Martin F.M."/>
        </authorList>
    </citation>
    <scope>NUCLEOTIDE SEQUENCE [LARGE SCALE GENOMIC DNA]</scope>
    <source>
        <strain evidence="2 3">DAOM 194757</strain>
    </source>
</reference>
<feature type="region of interest" description="Disordered" evidence="1">
    <location>
        <begin position="70"/>
        <end position="110"/>
    </location>
</feature>